<organism evidence="10">
    <name type="scientific">Palpitomonas bilix</name>
    <dbReference type="NCBI Taxonomy" id="652834"/>
    <lineage>
        <taxon>Eukaryota</taxon>
        <taxon>Eukaryota incertae sedis</taxon>
    </lineage>
</organism>
<sequence>MGKIADFVVGGGGIIGMSIARELRRRLGASVLVVEKEDTTARHGSGRNSGVLHAGFYYTADTLKARFTVEGNRRLHEFIEERGIPINKCGKLVVAQTEADLKGLDILLERGRVNGVQLESISEKEAKQIEPKVKTVERAIFSPHTSSANPIQVTEAVERAAVEEGVEVWKNAKVVSATPLADGSGCEVVAEVGGKDEAERRREQISSGHFINACGLHADTIAHSMGFGMKYAIVPFKGIYLYSDPALHLHCHVYPVPNLANPFLGVHFTVTSAGEVKIGPSAIPSFWREQYGGVEGFDMGEMWDVCKRNLSLLFNANFQFATLAREELKKYNKNYFLSHASSLVDGMQQYSAEKWRWGKPGIRAQLVNVEKRTLEMDFIVEGDHTSTHVLNAVSPGWTCSFPFADYVVDRVEKSVR</sequence>
<feature type="domain" description="FAD dependent oxidoreductase" evidence="9">
    <location>
        <begin position="6"/>
        <end position="409"/>
    </location>
</feature>
<keyword evidence="4" id="KW-0560">Oxidoreductase</keyword>
<dbReference type="InterPro" id="IPR006076">
    <property type="entry name" value="FAD-dep_OxRdtase"/>
</dbReference>
<reference evidence="10" key="1">
    <citation type="submission" date="2021-01" db="EMBL/GenBank/DDBJ databases">
        <authorList>
            <person name="Corre E."/>
            <person name="Pelletier E."/>
            <person name="Niang G."/>
            <person name="Scheremetjew M."/>
            <person name="Finn R."/>
            <person name="Kale V."/>
            <person name="Holt S."/>
            <person name="Cochrane G."/>
            <person name="Meng A."/>
            <person name="Brown T."/>
            <person name="Cohen L."/>
        </authorList>
    </citation>
    <scope>NUCLEOTIDE SEQUENCE</scope>
    <source>
        <strain evidence="10">NIES-2562</strain>
    </source>
</reference>
<evidence type="ECO:0000256" key="4">
    <source>
        <dbReference type="ARBA" id="ARBA00023002"/>
    </source>
</evidence>
<comment type="similarity">
    <text evidence="6">Belongs to the L2HGDH family.</text>
</comment>
<keyword evidence="3" id="KW-0274">FAD</keyword>
<dbReference type="SUPFAM" id="SSF51905">
    <property type="entry name" value="FAD/NAD(P)-binding domain"/>
    <property type="match status" value="1"/>
</dbReference>
<comment type="cofactor">
    <cofactor evidence="1">
        <name>FAD</name>
        <dbReference type="ChEBI" id="CHEBI:57692"/>
    </cofactor>
</comment>
<dbReference type="Gene3D" id="3.30.9.10">
    <property type="entry name" value="D-Amino Acid Oxidase, subunit A, domain 2"/>
    <property type="match status" value="1"/>
</dbReference>
<name>A0A7S3GBQ2_9EUKA</name>
<dbReference type="PANTHER" id="PTHR43104:SF2">
    <property type="entry name" value="L-2-HYDROXYGLUTARATE DEHYDROGENASE, MITOCHONDRIAL"/>
    <property type="match status" value="1"/>
</dbReference>
<evidence type="ECO:0000256" key="1">
    <source>
        <dbReference type="ARBA" id="ARBA00001974"/>
    </source>
</evidence>
<proteinExistence type="inferred from homology"/>
<evidence type="ECO:0000256" key="7">
    <source>
        <dbReference type="ARBA" id="ARBA00038878"/>
    </source>
</evidence>
<evidence type="ECO:0000259" key="9">
    <source>
        <dbReference type="Pfam" id="PF01266"/>
    </source>
</evidence>
<dbReference type="Gene3D" id="3.50.50.60">
    <property type="entry name" value="FAD/NAD(P)-binding domain"/>
    <property type="match status" value="1"/>
</dbReference>
<comment type="catalytic activity">
    <reaction evidence="5">
        <text>(S)-2-hydroxyglutarate + A = 2-oxoglutarate + AH2</text>
        <dbReference type="Rhea" id="RHEA:21252"/>
        <dbReference type="ChEBI" id="CHEBI:13193"/>
        <dbReference type="ChEBI" id="CHEBI:16782"/>
        <dbReference type="ChEBI" id="CHEBI:16810"/>
        <dbReference type="ChEBI" id="CHEBI:17499"/>
        <dbReference type="EC" id="1.1.99.2"/>
    </reaction>
</comment>
<gene>
    <name evidence="10" type="ORF">PBIL07802_LOCUS19920</name>
</gene>
<evidence type="ECO:0000256" key="8">
    <source>
        <dbReference type="ARBA" id="ARBA00041137"/>
    </source>
</evidence>
<evidence type="ECO:0000313" key="10">
    <source>
        <dbReference type="EMBL" id="CAE0257660.1"/>
    </source>
</evidence>
<dbReference type="PANTHER" id="PTHR43104">
    <property type="entry name" value="L-2-HYDROXYGLUTARATE DEHYDROGENASE, MITOCHONDRIAL"/>
    <property type="match status" value="1"/>
</dbReference>
<dbReference type="GO" id="GO:0005737">
    <property type="term" value="C:cytoplasm"/>
    <property type="evidence" value="ECO:0007669"/>
    <property type="project" value="TreeGrafter"/>
</dbReference>
<dbReference type="EC" id="1.1.99.2" evidence="7"/>
<evidence type="ECO:0000256" key="6">
    <source>
        <dbReference type="ARBA" id="ARBA00037941"/>
    </source>
</evidence>
<dbReference type="GO" id="GO:0047545">
    <property type="term" value="F:(S)-2-hydroxyglutarate dehydrogenase activity"/>
    <property type="evidence" value="ECO:0007669"/>
    <property type="project" value="UniProtKB-EC"/>
</dbReference>
<protein>
    <recommendedName>
        <fullName evidence="8">L-2-hydroxyglutarate dehydrogenase, mitochondrial</fullName>
        <ecNumber evidence="7">1.1.99.2</ecNumber>
    </recommendedName>
</protein>
<dbReference type="AlphaFoldDB" id="A0A7S3GBQ2"/>
<dbReference type="Pfam" id="PF01266">
    <property type="entry name" value="DAO"/>
    <property type="match status" value="1"/>
</dbReference>
<accession>A0A7S3GBQ2</accession>
<evidence type="ECO:0000256" key="3">
    <source>
        <dbReference type="ARBA" id="ARBA00022827"/>
    </source>
</evidence>
<dbReference type="EMBL" id="HBIB01030760">
    <property type="protein sequence ID" value="CAE0257660.1"/>
    <property type="molecule type" value="Transcribed_RNA"/>
</dbReference>
<evidence type="ECO:0000256" key="2">
    <source>
        <dbReference type="ARBA" id="ARBA00022630"/>
    </source>
</evidence>
<keyword evidence="2" id="KW-0285">Flavoprotein</keyword>
<evidence type="ECO:0000256" key="5">
    <source>
        <dbReference type="ARBA" id="ARBA00036066"/>
    </source>
</evidence>
<dbReference type="InterPro" id="IPR036188">
    <property type="entry name" value="FAD/NAD-bd_sf"/>
</dbReference>